<sequence>MLCYQLFFTAGEYMDENIQKLNERASYYSEQILKLRTEIKNKIIGQDDIIDNMLIALISQGHILLEGVPGLAKTLMARTMAECLDCDFVRLQFTPDLLPADITGTKIYNHNEASFFTLKGPIFSNFILADEINRAPPKVQSALLEAMQERQVSIQGETFKLERPFLVMATQNPIESEGTYKLPEAQVDRFMFKLLIDYPTKDDEIEIIERFTQGIQPQISKILTSEQIIEIQDFNSQIYADRKIKDYVAQVVDATRHPQAYDVDAEGYIEYGASPRASLWLILAAKAHAMLGGRGYVIPEDIKAVAYNVLRHRILLNYEAEVEEVTSDQIIAQILNKVKVP</sequence>
<dbReference type="Gene3D" id="3.40.50.300">
    <property type="entry name" value="P-loop containing nucleotide triphosphate hydrolases"/>
    <property type="match status" value="1"/>
</dbReference>
<evidence type="ECO:0000256" key="2">
    <source>
        <dbReference type="ARBA" id="ARBA00022840"/>
    </source>
</evidence>
<dbReference type="PANTHER" id="PTHR42759:SF1">
    <property type="entry name" value="MAGNESIUM-CHELATASE SUBUNIT CHLD"/>
    <property type="match status" value="1"/>
</dbReference>
<evidence type="ECO:0000256" key="1">
    <source>
        <dbReference type="ARBA" id="ARBA00022741"/>
    </source>
</evidence>
<feature type="domain" description="ATPase AAA-3" evidence="3">
    <location>
        <begin position="62"/>
        <end position="192"/>
    </location>
</feature>
<dbReference type="EMBL" id="CP008746">
    <property type="protein sequence ID" value="AKJ39056.1"/>
    <property type="molecule type" value="Genomic_DNA"/>
</dbReference>
<dbReference type="InterPro" id="IPR041628">
    <property type="entry name" value="ChlI/MoxR_AAA_lid"/>
</dbReference>
<dbReference type="AlphaFoldDB" id="A0A0G3CAL3"/>
<reference evidence="5 6" key="2">
    <citation type="journal article" date="2015" name="Stand. Genomic Sci.">
        <title>The complete genome sequence of the rumen methanogen Methanosarcina barkeri CM1.</title>
        <authorList>
            <person name="Lambie S.C."/>
            <person name="Kelly W.J."/>
            <person name="Leahy S.C."/>
            <person name="Li D."/>
            <person name="Reilly K."/>
            <person name="McAllister T.A."/>
            <person name="Valle E.R."/>
            <person name="Attwood G.T."/>
            <person name="Altermann E."/>
        </authorList>
    </citation>
    <scope>NUCLEOTIDE SEQUENCE [LARGE SCALE GENOMIC DNA]</scope>
    <source>
        <strain evidence="5 6">CM1</strain>
    </source>
</reference>
<dbReference type="SUPFAM" id="SSF52540">
    <property type="entry name" value="P-loop containing nucleoside triphosphate hydrolases"/>
    <property type="match status" value="1"/>
</dbReference>
<dbReference type="InterPro" id="IPR050764">
    <property type="entry name" value="CbbQ/NirQ/NorQ/GpvN"/>
</dbReference>
<protein>
    <submittedName>
        <fullName evidence="5">MoxR-like ATPase</fullName>
    </submittedName>
</protein>
<gene>
    <name evidence="5" type="ORF">MCM1_2035</name>
</gene>
<name>A0A0G3CAL3_METBA</name>
<evidence type="ECO:0000313" key="5">
    <source>
        <dbReference type="EMBL" id="AKJ39056.1"/>
    </source>
</evidence>
<dbReference type="PATRIC" id="fig|796385.3.peg.2522"/>
<dbReference type="PANTHER" id="PTHR42759">
    <property type="entry name" value="MOXR FAMILY PROTEIN"/>
    <property type="match status" value="1"/>
</dbReference>
<feature type="domain" description="ChlI/MoxR AAA lid" evidence="4">
    <location>
        <begin position="266"/>
        <end position="334"/>
    </location>
</feature>
<dbReference type="GO" id="GO:0005524">
    <property type="term" value="F:ATP binding"/>
    <property type="evidence" value="ECO:0007669"/>
    <property type="project" value="UniProtKB-KW"/>
</dbReference>
<keyword evidence="1" id="KW-0547">Nucleotide-binding</keyword>
<dbReference type="Gene3D" id="1.10.8.80">
    <property type="entry name" value="Magnesium chelatase subunit I, C-Terminal domain"/>
    <property type="match status" value="1"/>
</dbReference>
<dbReference type="Pfam" id="PF07726">
    <property type="entry name" value="AAA_3"/>
    <property type="match status" value="1"/>
</dbReference>
<evidence type="ECO:0000259" key="4">
    <source>
        <dbReference type="Pfam" id="PF17863"/>
    </source>
</evidence>
<reference evidence="6" key="1">
    <citation type="submission" date="2014-06" db="EMBL/GenBank/DDBJ databases">
        <title>The complete genome sequence of Methanosarcina barkeri CM1.</title>
        <authorList>
            <consortium name="Pastoral Greenhouse Gas Research Consortium"/>
            <person name="Lambie S.C."/>
            <person name="Leahy S.C."/>
            <person name="Kelly W.J."/>
            <person name="Li D."/>
            <person name="Reilly K."/>
            <person name="Attwood G.T."/>
            <person name="Altermann E."/>
        </authorList>
    </citation>
    <scope>NUCLEOTIDE SEQUENCE [LARGE SCALE GENOMIC DNA]</scope>
    <source>
        <strain evidence="6">CM1</strain>
    </source>
</reference>
<proteinExistence type="predicted"/>
<dbReference type="GO" id="GO:0016887">
    <property type="term" value="F:ATP hydrolysis activity"/>
    <property type="evidence" value="ECO:0007669"/>
    <property type="project" value="InterPro"/>
</dbReference>
<accession>A0A0G3CAL3</accession>
<dbReference type="CDD" id="cd00009">
    <property type="entry name" value="AAA"/>
    <property type="match status" value="1"/>
</dbReference>
<evidence type="ECO:0000259" key="3">
    <source>
        <dbReference type="Pfam" id="PF07726"/>
    </source>
</evidence>
<dbReference type="InterPro" id="IPR011703">
    <property type="entry name" value="ATPase_AAA-3"/>
</dbReference>
<keyword evidence="2" id="KW-0067">ATP-binding</keyword>
<dbReference type="Pfam" id="PF17863">
    <property type="entry name" value="AAA_lid_2"/>
    <property type="match status" value="1"/>
</dbReference>
<dbReference type="PIRSF" id="PIRSF002849">
    <property type="entry name" value="AAA_ATPase_chaperone_MoxR_prd"/>
    <property type="match status" value="1"/>
</dbReference>
<evidence type="ECO:0000313" key="6">
    <source>
        <dbReference type="Proteomes" id="UP000035331"/>
    </source>
</evidence>
<dbReference type="Proteomes" id="UP000035331">
    <property type="component" value="Chromosome"/>
</dbReference>
<dbReference type="InterPro" id="IPR027417">
    <property type="entry name" value="P-loop_NTPase"/>
</dbReference>
<dbReference type="FunFam" id="3.40.50.300:FF:000640">
    <property type="entry name" value="MoxR family ATPase"/>
    <property type="match status" value="1"/>
</dbReference>
<organism evidence="5 6">
    <name type="scientific">Methanosarcina barkeri CM1</name>
    <dbReference type="NCBI Taxonomy" id="796385"/>
    <lineage>
        <taxon>Archaea</taxon>
        <taxon>Methanobacteriati</taxon>
        <taxon>Methanobacteriota</taxon>
        <taxon>Stenosarchaea group</taxon>
        <taxon>Methanomicrobia</taxon>
        <taxon>Methanosarcinales</taxon>
        <taxon>Methanosarcinaceae</taxon>
        <taxon>Methanosarcina</taxon>
    </lineage>
</organism>